<keyword evidence="2 8" id="KW-0808">Transferase</keyword>
<keyword evidence="6" id="KW-0479">Metal-binding</keyword>
<proteinExistence type="predicted"/>
<evidence type="ECO:0000256" key="2">
    <source>
        <dbReference type="ARBA" id="ARBA00022679"/>
    </source>
</evidence>
<comment type="subcellular location">
    <subcellularLocation>
        <location evidence="1">Membrane</location>
        <topology evidence="1">Multi-pass membrane protein</topology>
    </subcellularLocation>
</comment>
<evidence type="ECO:0000256" key="3">
    <source>
        <dbReference type="ARBA" id="ARBA00022692"/>
    </source>
</evidence>
<evidence type="ECO:0000256" key="7">
    <source>
        <dbReference type="SAM" id="Phobius"/>
    </source>
</evidence>
<dbReference type="Proteomes" id="UP000034562">
    <property type="component" value="Unassembled WGS sequence"/>
</dbReference>
<dbReference type="GO" id="GO:0005886">
    <property type="term" value="C:plasma membrane"/>
    <property type="evidence" value="ECO:0007669"/>
    <property type="project" value="TreeGrafter"/>
</dbReference>
<keyword evidence="4 7" id="KW-1133">Transmembrane helix</keyword>
<comment type="cofactor">
    <cofactor evidence="6">
        <name>Mg(2+)</name>
        <dbReference type="ChEBI" id="CHEBI:18420"/>
    </cofactor>
</comment>
<dbReference type="PATRIC" id="fig|1618563.3.peg.177"/>
<feature type="binding site" evidence="6">
    <location>
        <position position="156"/>
    </location>
    <ligand>
        <name>Mg(2+)</name>
        <dbReference type="ChEBI" id="CHEBI:18420"/>
    </ligand>
</feature>
<keyword evidence="5 7" id="KW-0472">Membrane</keyword>
<evidence type="ECO:0000313" key="8">
    <source>
        <dbReference type="EMBL" id="KKR71100.1"/>
    </source>
</evidence>
<dbReference type="InterPro" id="IPR018480">
    <property type="entry name" value="PNAcMuramoyl-5peptid_Trfase_CS"/>
</dbReference>
<dbReference type="Pfam" id="PF00953">
    <property type="entry name" value="Glycos_transf_4"/>
    <property type="match status" value="1"/>
</dbReference>
<dbReference type="GO" id="GO:0044038">
    <property type="term" value="P:cell wall macromolecule biosynthetic process"/>
    <property type="evidence" value="ECO:0007669"/>
    <property type="project" value="TreeGrafter"/>
</dbReference>
<feature type="transmembrane region" description="Helical" evidence="7">
    <location>
        <begin position="6"/>
        <end position="33"/>
    </location>
</feature>
<dbReference type="EMBL" id="LBZK01000008">
    <property type="protein sequence ID" value="KKR71100.1"/>
    <property type="molecule type" value="Genomic_DNA"/>
</dbReference>
<feature type="transmembrane region" description="Helical" evidence="7">
    <location>
        <begin position="190"/>
        <end position="208"/>
    </location>
</feature>
<evidence type="ECO:0000256" key="6">
    <source>
        <dbReference type="PIRSR" id="PIRSR600715-1"/>
    </source>
</evidence>
<feature type="transmembrane region" description="Helical" evidence="7">
    <location>
        <begin position="163"/>
        <end position="184"/>
    </location>
</feature>
<evidence type="ECO:0000256" key="5">
    <source>
        <dbReference type="ARBA" id="ARBA00023136"/>
    </source>
</evidence>
<feature type="transmembrane region" description="Helical" evidence="7">
    <location>
        <begin position="102"/>
        <end position="122"/>
    </location>
</feature>
<reference evidence="8 9" key="1">
    <citation type="journal article" date="2015" name="Nature">
        <title>rRNA introns, odd ribosomes, and small enigmatic genomes across a large radiation of phyla.</title>
        <authorList>
            <person name="Brown C.T."/>
            <person name="Hug L.A."/>
            <person name="Thomas B.C."/>
            <person name="Sharon I."/>
            <person name="Castelle C.J."/>
            <person name="Singh A."/>
            <person name="Wilkins M.J."/>
            <person name="Williams K.H."/>
            <person name="Banfield J.F."/>
        </authorList>
    </citation>
    <scope>NUCLEOTIDE SEQUENCE [LARGE SCALE GENOMIC DNA]</scope>
</reference>
<dbReference type="PANTHER" id="PTHR22926:SF5">
    <property type="entry name" value="PHOSPHO-N-ACETYLMURAMOYL-PENTAPEPTIDE-TRANSFERASE HOMOLOG"/>
    <property type="match status" value="1"/>
</dbReference>
<accession>A0A0G0VGD8</accession>
<feature type="transmembrane region" description="Helical" evidence="7">
    <location>
        <begin position="287"/>
        <end position="306"/>
    </location>
</feature>
<dbReference type="AlphaFoldDB" id="A0A0G0VGD8"/>
<evidence type="ECO:0000256" key="4">
    <source>
        <dbReference type="ARBA" id="ARBA00022989"/>
    </source>
</evidence>
<evidence type="ECO:0000313" key="9">
    <source>
        <dbReference type="Proteomes" id="UP000034562"/>
    </source>
</evidence>
<dbReference type="GO" id="GO:0046872">
    <property type="term" value="F:metal ion binding"/>
    <property type="evidence" value="ECO:0007669"/>
    <property type="project" value="UniProtKB-KW"/>
</dbReference>
<dbReference type="STRING" id="1618563.UU12_C0008G0007"/>
<feature type="transmembrane region" description="Helical" evidence="7">
    <location>
        <begin position="220"/>
        <end position="248"/>
    </location>
</feature>
<feature type="transmembrane region" description="Helical" evidence="7">
    <location>
        <begin position="134"/>
        <end position="151"/>
    </location>
</feature>
<feature type="binding site" evidence="6">
    <location>
        <position position="216"/>
    </location>
    <ligand>
        <name>Mg(2+)</name>
        <dbReference type="ChEBI" id="CHEBI:18420"/>
    </ligand>
</feature>
<dbReference type="GO" id="GO:0016780">
    <property type="term" value="F:phosphotransferase activity, for other substituted phosphate groups"/>
    <property type="evidence" value="ECO:0007669"/>
    <property type="project" value="InterPro"/>
</dbReference>
<gene>
    <name evidence="8" type="ORF">UU12_C0008G0007</name>
</gene>
<dbReference type="InterPro" id="IPR000715">
    <property type="entry name" value="Glycosyl_transferase_4"/>
</dbReference>
<dbReference type="PANTHER" id="PTHR22926">
    <property type="entry name" value="PHOSPHO-N-ACETYLMURAMOYL-PENTAPEPTIDE-TRANSFERASE"/>
    <property type="match status" value="1"/>
</dbReference>
<dbReference type="PROSITE" id="PS01348">
    <property type="entry name" value="MRAY_2"/>
    <property type="match status" value="1"/>
</dbReference>
<sequence length="308" mass="33787">MNIRSAITLVLGILIFSFTVASLLIVPFINLLYKLKMLRRNEGKGAKKQSLFDKLHDKKAGTPTGFISFGLLGFLDDYVKIFGKAIPGKMGMWIGLGRGLKMILQVLLAFAVGFFLNQYLGINILHIPLIDKTIYLGLWYIPFAAAIIIFFNNAFNFTDGLDGLASGLLMIYLFAYIILAAGVLDTPLSMFIALWLGALMAFLYFNIWPARVFLGDAGALSFGATIAVIGLLIGNAVALFVIGGIFVIEAISSAVQIFGWKVLKRPILPLAPLHNTFLALGWEEPKIVMRAWIAGVMFAIFGLWLATI</sequence>
<keyword evidence="6" id="KW-0460">Magnesium</keyword>
<name>A0A0G0VGD8_9BACT</name>
<comment type="caution">
    <text evidence="8">The sequence shown here is derived from an EMBL/GenBank/DDBJ whole genome shotgun (WGS) entry which is preliminary data.</text>
</comment>
<evidence type="ECO:0000256" key="1">
    <source>
        <dbReference type="ARBA" id="ARBA00004141"/>
    </source>
</evidence>
<dbReference type="GO" id="GO:0071555">
    <property type="term" value="P:cell wall organization"/>
    <property type="evidence" value="ECO:0007669"/>
    <property type="project" value="TreeGrafter"/>
</dbReference>
<protein>
    <submittedName>
        <fullName evidence="8">Phospho-N-acetylmuramoyl-pentapeptide-transferase</fullName>
    </submittedName>
</protein>
<organism evidence="8 9">
    <name type="scientific">Candidatus Woesebacteria bacterium GW2011_GWA2_40_7b</name>
    <dbReference type="NCBI Taxonomy" id="1618563"/>
    <lineage>
        <taxon>Bacteria</taxon>
        <taxon>Candidatus Woeseibacteriota</taxon>
    </lineage>
</organism>
<keyword evidence="3 7" id="KW-0812">Transmembrane</keyword>